<keyword evidence="7 9" id="KW-1133">Transmembrane helix</keyword>
<dbReference type="Proteomes" id="UP000075714">
    <property type="component" value="Unassembled WGS sequence"/>
</dbReference>
<evidence type="ECO:0000256" key="8">
    <source>
        <dbReference type="ARBA" id="ARBA00023136"/>
    </source>
</evidence>
<keyword evidence="5 10" id="KW-0732">Signal</keyword>
<feature type="transmembrane region" description="Helical" evidence="9">
    <location>
        <begin position="270"/>
        <end position="290"/>
    </location>
</feature>
<dbReference type="AlphaFoldDB" id="A0A150FZ27"/>
<dbReference type="InterPro" id="IPR021149">
    <property type="entry name" value="OligosaccharylTrfase_OST3/OST6"/>
</dbReference>
<keyword evidence="4 9" id="KW-0812">Transmembrane</keyword>
<dbReference type="GO" id="GO:0018279">
    <property type="term" value="P:protein N-linked glycosylation via asparagine"/>
    <property type="evidence" value="ECO:0007669"/>
    <property type="project" value="TreeGrafter"/>
</dbReference>
<dbReference type="Gene3D" id="3.40.30.10">
    <property type="entry name" value="Glutaredoxin"/>
    <property type="match status" value="1"/>
</dbReference>
<dbReference type="Pfam" id="PF04756">
    <property type="entry name" value="OST3_OST6"/>
    <property type="match status" value="1"/>
</dbReference>
<dbReference type="STRING" id="33097.A0A150FZ27"/>
<dbReference type="EMBL" id="LSYV01000164">
    <property type="protein sequence ID" value="KXZ42310.1"/>
    <property type="molecule type" value="Genomic_DNA"/>
</dbReference>
<keyword evidence="8 9" id="KW-0472">Membrane</keyword>
<evidence type="ECO:0000313" key="12">
    <source>
        <dbReference type="Proteomes" id="UP000075714"/>
    </source>
</evidence>
<dbReference type="GO" id="GO:0008250">
    <property type="term" value="C:oligosaccharyltransferase complex"/>
    <property type="evidence" value="ECO:0007669"/>
    <property type="project" value="TreeGrafter"/>
</dbReference>
<evidence type="ECO:0000256" key="4">
    <source>
        <dbReference type="ARBA" id="ARBA00022692"/>
    </source>
</evidence>
<feature type="transmembrane region" description="Helical" evidence="9">
    <location>
        <begin position="188"/>
        <end position="206"/>
    </location>
</feature>
<feature type="chain" id="PRO_5007561830" description="Dolichyl-diphosphooligosaccharide--protein glycosyltransferase subunit 3" evidence="10">
    <location>
        <begin position="21"/>
        <end position="333"/>
    </location>
</feature>
<evidence type="ECO:0008006" key="13">
    <source>
        <dbReference type="Google" id="ProtNLM"/>
    </source>
</evidence>
<comment type="caution">
    <text evidence="11">The sequence shown here is derived from an EMBL/GenBank/DDBJ whole genome shotgun (WGS) entry which is preliminary data.</text>
</comment>
<accession>A0A150FZ27</accession>
<keyword evidence="6" id="KW-0256">Endoplasmic reticulum</keyword>
<keyword evidence="12" id="KW-1185">Reference proteome</keyword>
<evidence type="ECO:0000313" key="11">
    <source>
        <dbReference type="EMBL" id="KXZ42310.1"/>
    </source>
</evidence>
<evidence type="ECO:0000256" key="2">
    <source>
        <dbReference type="ARBA" id="ARBA00004477"/>
    </source>
</evidence>
<evidence type="ECO:0000256" key="1">
    <source>
        <dbReference type="ARBA" id="ARBA00002791"/>
    </source>
</evidence>
<organism evidence="11 12">
    <name type="scientific">Gonium pectorale</name>
    <name type="common">Green alga</name>
    <dbReference type="NCBI Taxonomy" id="33097"/>
    <lineage>
        <taxon>Eukaryota</taxon>
        <taxon>Viridiplantae</taxon>
        <taxon>Chlorophyta</taxon>
        <taxon>core chlorophytes</taxon>
        <taxon>Chlorophyceae</taxon>
        <taxon>CS clade</taxon>
        <taxon>Chlamydomonadales</taxon>
        <taxon>Volvocaceae</taxon>
        <taxon>Gonium</taxon>
    </lineage>
</organism>
<feature type="transmembrane region" description="Helical" evidence="9">
    <location>
        <begin position="302"/>
        <end position="323"/>
    </location>
</feature>
<protein>
    <recommendedName>
        <fullName evidence="13">Dolichyl-diphosphooligosaccharide--protein glycosyltransferase subunit 3</fullName>
    </recommendedName>
</protein>
<dbReference type="OrthoDB" id="67566at2759"/>
<dbReference type="PANTHER" id="PTHR12692">
    <property type="entry name" value="DOLICHYL-DIPHOSPHOOLIGOSACCHARIDE--PROTEIN GLYCOSYLTRANSFERASE-RELATED"/>
    <property type="match status" value="1"/>
</dbReference>
<proteinExistence type="inferred from homology"/>
<evidence type="ECO:0000256" key="9">
    <source>
        <dbReference type="SAM" id="Phobius"/>
    </source>
</evidence>
<comment type="function">
    <text evidence="1">Subunit of the oligosaccharyl transferase (OST) complex that catalyzes the initial transfer of a defined glycan (Glc(3)Man(9)GlcNAc(2) in eukaryotes) from the lipid carrier dolichol-pyrophosphate to an asparagine residue within an Asn-X-Ser/Thr consensus motif in nascent polypeptide chains, the first step in protein N-glycosylation. N-glycosylation occurs cotranslationally and the complex associates with the Sec61 complex at the channel-forming translocon complex that mediates protein translocation across the endoplasmic reticulum (ER). All subunits are required for a maximal enzyme activity.</text>
</comment>
<comment type="similarity">
    <text evidence="3">Belongs to the OST3/OST6 family.</text>
</comment>
<feature type="signal peptide" evidence="10">
    <location>
        <begin position="1"/>
        <end position="20"/>
    </location>
</feature>
<dbReference type="PANTHER" id="PTHR12692:SF0">
    <property type="entry name" value="GH11935P"/>
    <property type="match status" value="1"/>
</dbReference>
<evidence type="ECO:0000256" key="3">
    <source>
        <dbReference type="ARBA" id="ARBA00009561"/>
    </source>
</evidence>
<feature type="transmembrane region" description="Helical" evidence="9">
    <location>
        <begin position="218"/>
        <end position="240"/>
    </location>
</feature>
<reference evidence="12" key="1">
    <citation type="journal article" date="2016" name="Nat. Commun.">
        <title>The Gonium pectorale genome demonstrates co-option of cell cycle regulation during the evolution of multicellularity.</title>
        <authorList>
            <person name="Hanschen E.R."/>
            <person name="Marriage T.N."/>
            <person name="Ferris P.J."/>
            <person name="Hamaji T."/>
            <person name="Toyoda A."/>
            <person name="Fujiyama A."/>
            <person name="Neme R."/>
            <person name="Noguchi H."/>
            <person name="Minakuchi Y."/>
            <person name="Suzuki M."/>
            <person name="Kawai-Toyooka H."/>
            <person name="Smith D.R."/>
            <person name="Sparks H."/>
            <person name="Anderson J."/>
            <person name="Bakaric R."/>
            <person name="Luria V."/>
            <person name="Karger A."/>
            <person name="Kirschner M.W."/>
            <person name="Durand P.M."/>
            <person name="Michod R.E."/>
            <person name="Nozaki H."/>
            <person name="Olson B.J."/>
        </authorList>
    </citation>
    <scope>NUCLEOTIDE SEQUENCE [LARGE SCALE GENOMIC DNA]</scope>
    <source>
        <strain evidence="12">NIES-2863</strain>
    </source>
</reference>
<evidence type="ECO:0000256" key="10">
    <source>
        <dbReference type="SAM" id="SignalP"/>
    </source>
</evidence>
<evidence type="ECO:0000256" key="6">
    <source>
        <dbReference type="ARBA" id="ARBA00022824"/>
    </source>
</evidence>
<evidence type="ECO:0000256" key="5">
    <source>
        <dbReference type="ARBA" id="ARBA00022729"/>
    </source>
</evidence>
<comment type="subcellular location">
    <subcellularLocation>
        <location evidence="2">Endoplasmic reticulum membrane</location>
        <topology evidence="2">Multi-pass membrane protein</topology>
    </subcellularLocation>
</comment>
<name>A0A150FZ27_GONPE</name>
<gene>
    <name evidence="11" type="ORF">GPECTOR_164g152</name>
</gene>
<evidence type="ECO:0000256" key="7">
    <source>
        <dbReference type="ARBA" id="ARBA00022989"/>
    </source>
</evidence>
<sequence length="333" mass="36547">MRGLPLALLVLLVPVLGALATPDVEELAAIRDGSRDRVIGLTDDLLSRFLMGRKRPYAVAIFFTAASVVESNPNLHLEDLRAEFGLAARAVAQGPDADKLFFFEAALETSQRPFAMLQVNALPAVVRISPDTAVTQATVEIPKSDKMLPETVGTRDYPWPAETFLDFLAARHGVAAAPVDRPSIYKSPLFPVFVLGGVLAVAYLAYQVYARGLLRHTLPWAVVSLAVFWFSTSGGMYNIIRGVPFFTRDRNGNLQFFLTSRRGQLGAEGFMLGSLYILVALSLALVTYVAPRIASRVGREALSYLGAGLAFFSLYQTFILWTAKTGYKHVFYF</sequence>